<dbReference type="Proteomes" id="UP001374584">
    <property type="component" value="Unassembled WGS sequence"/>
</dbReference>
<evidence type="ECO:0000256" key="1">
    <source>
        <dbReference type="SAM" id="Phobius"/>
    </source>
</evidence>
<proteinExistence type="predicted"/>
<evidence type="ECO:0000256" key="2">
    <source>
        <dbReference type="SAM" id="SignalP"/>
    </source>
</evidence>
<evidence type="ECO:0000313" key="3">
    <source>
        <dbReference type="EMBL" id="KAK7332146.1"/>
    </source>
</evidence>
<keyword evidence="1" id="KW-0812">Transmembrane</keyword>
<dbReference type="EMBL" id="JAYMYR010000011">
    <property type="protein sequence ID" value="KAK7332146.1"/>
    <property type="molecule type" value="Genomic_DNA"/>
</dbReference>
<sequence length="130" mass="14698">MCHLSLVSLTRVSWIRCFLSVRIKGYPSSTTCVCGNDKVLSFSTVLLHHRFALFPPSHTHPTLNFHANAFFKLNINKTFVTLHLLSTSNPKRKVPHNTTTTFVQNISFFFLFTFLSSSSFTSLPFAIIAT</sequence>
<accession>A0AAN9LAF1</accession>
<keyword evidence="2" id="KW-0732">Signal</keyword>
<keyword evidence="1" id="KW-0472">Membrane</keyword>
<feature type="signal peptide" evidence="2">
    <location>
        <begin position="1"/>
        <end position="17"/>
    </location>
</feature>
<name>A0AAN9LAF1_PHACN</name>
<reference evidence="3 4" key="1">
    <citation type="submission" date="2024-01" db="EMBL/GenBank/DDBJ databases">
        <title>The genomes of 5 underutilized Papilionoideae crops provide insights into root nodulation and disease resistanc.</title>
        <authorList>
            <person name="Jiang F."/>
        </authorList>
    </citation>
    <scope>NUCLEOTIDE SEQUENCE [LARGE SCALE GENOMIC DNA]</scope>
    <source>
        <strain evidence="3">JINMINGXINNONG_FW02</strain>
        <tissue evidence="3">Leaves</tissue>
    </source>
</reference>
<keyword evidence="1" id="KW-1133">Transmembrane helix</keyword>
<gene>
    <name evidence="3" type="ORF">VNO80_28894</name>
</gene>
<protein>
    <submittedName>
        <fullName evidence="3">Uncharacterized protein</fullName>
    </submittedName>
</protein>
<organism evidence="3 4">
    <name type="scientific">Phaseolus coccineus</name>
    <name type="common">Scarlet runner bean</name>
    <name type="synonym">Phaseolus multiflorus</name>
    <dbReference type="NCBI Taxonomy" id="3886"/>
    <lineage>
        <taxon>Eukaryota</taxon>
        <taxon>Viridiplantae</taxon>
        <taxon>Streptophyta</taxon>
        <taxon>Embryophyta</taxon>
        <taxon>Tracheophyta</taxon>
        <taxon>Spermatophyta</taxon>
        <taxon>Magnoliopsida</taxon>
        <taxon>eudicotyledons</taxon>
        <taxon>Gunneridae</taxon>
        <taxon>Pentapetalae</taxon>
        <taxon>rosids</taxon>
        <taxon>fabids</taxon>
        <taxon>Fabales</taxon>
        <taxon>Fabaceae</taxon>
        <taxon>Papilionoideae</taxon>
        <taxon>50 kb inversion clade</taxon>
        <taxon>NPAAA clade</taxon>
        <taxon>indigoferoid/millettioid clade</taxon>
        <taxon>Phaseoleae</taxon>
        <taxon>Phaseolus</taxon>
    </lineage>
</organism>
<dbReference type="AlphaFoldDB" id="A0AAN9LAF1"/>
<keyword evidence="4" id="KW-1185">Reference proteome</keyword>
<feature type="chain" id="PRO_5042873097" evidence="2">
    <location>
        <begin position="18"/>
        <end position="130"/>
    </location>
</feature>
<evidence type="ECO:0000313" key="4">
    <source>
        <dbReference type="Proteomes" id="UP001374584"/>
    </source>
</evidence>
<comment type="caution">
    <text evidence="3">The sequence shown here is derived from an EMBL/GenBank/DDBJ whole genome shotgun (WGS) entry which is preliminary data.</text>
</comment>
<feature type="transmembrane region" description="Helical" evidence="1">
    <location>
        <begin position="106"/>
        <end position="129"/>
    </location>
</feature>